<dbReference type="SUPFAM" id="SSF51445">
    <property type="entry name" value="(Trans)glycosidases"/>
    <property type="match status" value="1"/>
</dbReference>
<dbReference type="RefSeq" id="WP_203879810.1">
    <property type="nucleotide sequence ID" value="NZ_BOOK01000072.1"/>
</dbReference>
<dbReference type="Gene3D" id="2.60.40.10">
    <property type="entry name" value="Immunoglobulins"/>
    <property type="match status" value="1"/>
</dbReference>
<dbReference type="PANTHER" id="PTHR42715:SF3">
    <property type="entry name" value="BETA-GLUCOSIDASE B-RELATED"/>
    <property type="match status" value="1"/>
</dbReference>
<organism evidence="4 5">
    <name type="scientific">Planobispora takensis</name>
    <dbReference type="NCBI Taxonomy" id="1367882"/>
    <lineage>
        <taxon>Bacteria</taxon>
        <taxon>Bacillati</taxon>
        <taxon>Actinomycetota</taxon>
        <taxon>Actinomycetes</taxon>
        <taxon>Streptosporangiales</taxon>
        <taxon>Streptosporangiaceae</taxon>
        <taxon>Planobispora</taxon>
    </lineage>
</organism>
<dbReference type="InterPro" id="IPR017853">
    <property type="entry name" value="GH"/>
</dbReference>
<evidence type="ECO:0000256" key="1">
    <source>
        <dbReference type="ARBA" id="ARBA00005336"/>
    </source>
</evidence>
<evidence type="ECO:0000256" key="2">
    <source>
        <dbReference type="ARBA" id="ARBA00022801"/>
    </source>
</evidence>
<dbReference type="Pfam" id="PF00933">
    <property type="entry name" value="Glyco_hydro_3"/>
    <property type="match status" value="1"/>
</dbReference>
<dbReference type="InterPro" id="IPR013783">
    <property type="entry name" value="Ig-like_fold"/>
</dbReference>
<comment type="caution">
    <text evidence="4">The sequence shown here is derived from an EMBL/GenBank/DDBJ whole genome shotgun (WGS) entry which is preliminary data.</text>
</comment>
<reference evidence="4" key="1">
    <citation type="submission" date="2021-01" db="EMBL/GenBank/DDBJ databases">
        <title>Whole genome shotgun sequence of Planobispora takensis NBRC 109077.</title>
        <authorList>
            <person name="Komaki H."/>
            <person name="Tamura T."/>
        </authorList>
    </citation>
    <scope>NUCLEOTIDE SEQUENCE</scope>
    <source>
        <strain evidence="4">NBRC 109077</strain>
    </source>
</reference>
<dbReference type="InterPro" id="IPR001764">
    <property type="entry name" value="Glyco_hydro_3_N"/>
</dbReference>
<evidence type="ECO:0000259" key="3">
    <source>
        <dbReference type="SMART" id="SM01217"/>
    </source>
</evidence>
<dbReference type="InterPro" id="IPR026891">
    <property type="entry name" value="Fn3-like"/>
</dbReference>
<evidence type="ECO:0000313" key="5">
    <source>
        <dbReference type="Proteomes" id="UP000634476"/>
    </source>
</evidence>
<dbReference type="InterPro" id="IPR050288">
    <property type="entry name" value="Cellulose_deg_GH3"/>
</dbReference>
<gene>
    <name evidence="4" type="ORF">Pta02_76180</name>
</gene>
<dbReference type="PRINTS" id="PR00133">
    <property type="entry name" value="GLHYDRLASE3"/>
</dbReference>
<dbReference type="Gene3D" id="3.20.20.300">
    <property type="entry name" value="Glycoside hydrolase, family 3, N-terminal domain"/>
    <property type="match status" value="1"/>
</dbReference>
<dbReference type="EMBL" id="BOOK01000072">
    <property type="protein sequence ID" value="GII05610.1"/>
    <property type="molecule type" value="Genomic_DNA"/>
</dbReference>
<dbReference type="Pfam" id="PF14310">
    <property type="entry name" value="Fn3-like"/>
    <property type="match status" value="1"/>
</dbReference>
<dbReference type="SUPFAM" id="SSF52279">
    <property type="entry name" value="Beta-D-glucan exohydrolase, C-terminal domain"/>
    <property type="match status" value="1"/>
</dbReference>
<feature type="domain" description="Fibronectin type III-like" evidence="3">
    <location>
        <begin position="651"/>
        <end position="722"/>
    </location>
</feature>
<dbReference type="AlphaFoldDB" id="A0A8J3T7E5"/>
<dbReference type="InterPro" id="IPR036881">
    <property type="entry name" value="Glyco_hydro_3_C_sf"/>
</dbReference>
<keyword evidence="5" id="KW-1185">Reference proteome</keyword>
<dbReference type="GO" id="GO:0008422">
    <property type="term" value="F:beta-glucosidase activity"/>
    <property type="evidence" value="ECO:0007669"/>
    <property type="project" value="TreeGrafter"/>
</dbReference>
<protein>
    <submittedName>
        <fullName evidence="4">Beta-glucosidase</fullName>
    </submittedName>
</protein>
<dbReference type="Gene3D" id="3.40.50.1700">
    <property type="entry name" value="Glycoside hydrolase family 3 C-terminal domain"/>
    <property type="match status" value="1"/>
</dbReference>
<evidence type="ECO:0000313" key="4">
    <source>
        <dbReference type="EMBL" id="GII05610.1"/>
    </source>
</evidence>
<dbReference type="PANTHER" id="PTHR42715">
    <property type="entry name" value="BETA-GLUCOSIDASE"/>
    <property type="match status" value="1"/>
</dbReference>
<dbReference type="GO" id="GO:0009251">
    <property type="term" value="P:glucan catabolic process"/>
    <property type="evidence" value="ECO:0007669"/>
    <property type="project" value="TreeGrafter"/>
</dbReference>
<proteinExistence type="inferred from homology"/>
<accession>A0A8J3T7E5</accession>
<dbReference type="Pfam" id="PF01915">
    <property type="entry name" value="Glyco_hydro_3_C"/>
    <property type="match status" value="1"/>
</dbReference>
<comment type="similarity">
    <text evidence="1">Belongs to the glycosyl hydrolase 3 family.</text>
</comment>
<name>A0A8J3T7E5_9ACTN</name>
<dbReference type="InterPro" id="IPR036962">
    <property type="entry name" value="Glyco_hydro_3_N_sf"/>
</dbReference>
<dbReference type="InterPro" id="IPR002772">
    <property type="entry name" value="Glyco_hydro_3_C"/>
</dbReference>
<keyword evidence="2" id="KW-0378">Hydrolase</keyword>
<dbReference type="Proteomes" id="UP000634476">
    <property type="component" value="Unassembled WGS sequence"/>
</dbReference>
<sequence>MSTTSPATAFSTALAAVRDGRSVDEAAGELLDLLTPRERLWLLDGDLPFWQGMADTMTNGYNRAPIPMGRIDRLGIPGLLFSDGPRGVVMGNSTAFPVSMARGATWDVSLEERVGTAIGLEVRAQGGNFFGGVCVNLPRHPAWGRAQETYGEDPLLLGEFGAALTRGVQRNAMAVAKHYALNSMENARFKVDVTADDAALHEVYLAHFRRVVEEGVSGIMTAYNSVNGEWAGQSEHLLEGVLRGMWGFAGVTVSDFIFGLRDAAASLRAGLDVEEPFRQQRARYLPDDLEEGRASWDDVDRAARRVLRTQLLHYATRAEAEPPLDVVFGAGHRALAREVAARGMVLLKNDVVGEAPVLPLHRDSLGCLAVIGRLADMANTGDHGSSDVRAPEVVTPLRGLTEALPRTRIVHAAGDDPAAAAAAAAGADAAVLVVGYTAEDEGEYVGSDMFSDPALLALFPPVGDDPDGRRFASTLADPGALQVNAAGGLSAGGDRAGLRLRPIDADIIRAVAAANPRTVVAIVTAGAVITEEWRDTVPAVLVSWYSGSEGGRALADVLLGDADAAGRLPYSVPVSEEHLPPFDRDATAITYDKWYGQRLLDRDGHVPAFPLGFGLSYTSFALTDLTLGTPDGDAFHASVTVTNTGPRAGRHVVQLYGRPEGVDPVADDFPARVLLGFAAVGLAAGESARVTVPTSTRPLLRWTAAGFVPASPTAVVEAAAYAGDPDAVVAPAELKLT</sequence>
<dbReference type="SMART" id="SM01217">
    <property type="entry name" value="Fn3_like"/>
    <property type="match status" value="1"/>
</dbReference>